<keyword evidence="1" id="KW-0596">Phosphopantetheine</keyword>
<dbReference type="Gene3D" id="3.30.559.30">
    <property type="entry name" value="Nonribosomal peptide synthetase, condensation domain"/>
    <property type="match status" value="1"/>
</dbReference>
<keyword evidence="2" id="KW-0597">Phosphoprotein</keyword>
<dbReference type="EMBL" id="RJMB01000044">
    <property type="protein sequence ID" value="RNL78042.1"/>
    <property type="molecule type" value="Genomic_DNA"/>
</dbReference>
<proteinExistence type="predicted"/>
<dbReference type="FunFam" id="3.30.559.30:FF:000001">
    <property type="entry name" value="Non-ribosomal peptide synthetase"/>
    <property type="match status" value="1"/>
</dbReference>
<dbReference type="AlphaFoldDB" id="A0A3N0DQZ1"/>
<evidence type="ECO:0000313" key="5">
    <source>
        <dbReference type="Proteomes" id="UP000269198"/>
    </source>
</evidence>
<accession>A0A3N0DQZ1</accession>
<feature type="non-terminal residue" evidence="4">
    <location>
        <position position="457"/>
    </location>
</feature>
<dbReference type="RefSeq" id="WP_393916798.1">
    <property type="nucleotide sequence ID" value="NZ_RJMB01000044.1"/>
</dbReference>
<evidence type="ECO:0000256" key="1">
    <source>
        <dbReference type="ARBA" id="ARBA00022450"/>
    </source>
</evidence>
<dbReference type="PANTHER" id="PTHR45398:SF1">
    <property type="entry name" value="ENZYME, PUTATIVE (JCVI)-RELATED"/>
    <property type="match status" value="1"/>
</dbReference>
<dbReference type="Gene3D" id="3.30.559.10">
    <property type="entry name" value="Chloramphenicol acetyltransferase-like domain"/>
    <property type="match status" value="1"/>
</dbReference>
<dbReference type="SUPFAM" id="SSF52777">
    <property type="entry name" value="CoA-dependent acyltransferases"/>
    <property type="match status" value="2"/>
</dbReference>
<organism evidence="4 5">
    <name type="scientific">Halostreptopolyspora alba</name>
    <dbReference type="NCBI Taxonomy" id="2487137"/>
    <lineage>
        <taxon>Bacteria</taxon>
        <taxon>Bacillati</taxon>
        <taxon>Actinomycetota</taxon>
        <taxon>Actinomycetes</taxon>
        <taxon>Streptosporangiales</taxon>
        <taxon>Nocardiopsidaceae</taxon>
        <taxon>Halostreptopolyspora</taxon>
    </lineage>
</organism>
<dbReference type="InterPro" id="IPR001242">
    <property type="entry name" value="Condensation_dom"/>
</dbReference>
<dbReference type="GO" id="GO:0003824">
    <property type="term" value="F:catalytic activity"/>
    <property type="evidence" value="ECO:0007669"/>
    <property type="project" value="InterPro"/>
</dbReference>
<feature type="domain" description="Condensation" evidence="3">
    <location>
        <begin position="1"/>
        <end position="447"/>
    </location>
</feature>
<evidence type="ECO:0000313" key="4">
    <source>
        <dbReference type="EMBL" id="RNL78042.1"/>
    </source>
</evidence>
<evidence type="ECO:0000259" key="3">
    <source>
        <dbReference type="Pfam" id="PF00668"/>
    </source>
</evidence>
<keyword evidence="5" id="KW-1185">Reference proteome</keyword>
<evidence type="ECO:0000256" key="2">
    <source>
        <dbReference type="ARBA" id="ARBA00022553"/>
    </source>
</evidence>
<dbReference type="CDD" id="cd19540">
    <property type="entry name" value="LCL_NRPS-like"/>
    <property type="match status" value="1"/>
</dbReference>
<dbReference type="PANTHER" id="PTHR45398">
    <property type="match status" value="1"/>
</dbReference>
<dbReference type="FunFam" id="3.30.559.10:FF:000012">
    <property type="entry name" value="Non-ribosomal peptide synthetase"/>
    <property type="match status" value="1"/>
</dbReference>
<dbReference type="InterPro" id="IPR023213">
    <property type="entry name" value="CAT-like_dom_sf"/>
</dbReference>
<dbReference type="GO" id="GO:0008610">
    <property type="term" value="P:lipid biosynthetic process"/>
    <property type="evidence" value="ECO:0007669"/>
    <property type="project" value="UniProtKB-ARBA"/>
</dbReference>
<dbReference type="Proteomes" id="UP000269198">
    <property type="component" value="Unassembled WGS sequence"/>
</dbReference>
<gene>
    <name evidence="4" type="ORF">EFW17_23500</name>
</gene>
<reference evidence="4 5" key="1">
    <citation type="submission" date="2018-11" db="EMBL/GenBank/DDBJ databases">
        <title>The genome draft of YIM 96095.</title>
        <authorList>
            <person name="Tang S.-K."/>
            <person name="Chunyu W.-X."/>
            <person name="Feng Y.-Z."/>
        </authorList>
    </citation>
    <scope>NUCLEOTIDE SEQUENCE [LARGE SCALE GENOMIC DNA]</scope>
    <source>
        <strain evidence="4 5">YIM 96095</strain>
    </source>
</reference>
<comment type="caution">
    <text evidence="4">The sequence shown here is derived from an EMBL/GenBank/DDBJ whole genome shotgun (WGS) entry which is preliminary data.</text>
</comment>
<protein>
    <submittedName>
        <fullName evidence="4">Non-ribosomal peptide synthetase</fullName>
    </submittedName>
</protein>
<dbReference type="Pfam" id="PF00668">
    <property type="entry name" value="Condensation"/>
    <property type="match status" value="1"/>
</dbReference>
<sequence length="457" mass="50488">MIPLSFAQRRMWLLHQLERESEAYNISAAFRLTGALDQAALVAAIRDVVDRHEILRTTYVTDDDGEPYQRILPVAQASPQVSVVEVAPEDVSSAVDEAIAYRFDLAAEIPVRASLLRCSPRQHVLVLVIHHIAMDGSSGAPLARDLAEAYTARRDGRAPEWEPLPVQYKDYTLWQREVLGDLADPGSLGARQVEYWRAELAEVPQPLSLPLDHPRPAEASPQGDTVDLVVEPELAAGLQKLAAERRTTMSMVLQTALAVLLHKLSGEEDITIGSPIAGRTDEALTDLIGFFVNTLVLRVDLSGSPSFADLLAQVRDRALAAYEHQDVPFEVLVETINPDRSAAYQPLFQVMFAWQNYVGQNLELPGLEVEFEQTNPLTAKFDLCFGMAMDDSGTLRGDIQYATQLFDRDTVEAIASRFTRVMEQLVADPGMCVGDVDVLGVGEREWLVWGVNETACP</sequence>
<name>A0A3N0DQZ1_9ACTN</name>